<gene>
    <name evidence="1" type="ORF">METZ01_LOCUS120038</name>
</gene>
<sequence>MLSLLKHLIWIWMLSCSLVSGGGTTTIKVFHVFESFGTETQEIKNSIVMNYDTEGFLTDSTIYSHSLPLSEKYIYVLGPHEGLKLQRNYDREMVLSYHFEHNKFGNRVSTTLFGTGDTLYWKEFQKYDDRGNCIKRIRYNPIEAVNPEMMPIKDEPGKMIWGESYNYDSTGTVLEHKELYNNYVLVITTYDLDSLNI</sequence>
<protein>
    <submittedName>
        <fullName evidence="1">Uncharacterized protein</fullName>
    </submittedName>
</protein>
<name>A0A381XQZ3_9ZZZZ</name>
<dbReference type="EMBL" id="UINC01016065">
    <property type="protein sequence ID" value="SVA67184.1"/>
    <property type="molecule type" value="Genomic_DNA"/>
</dbReference>
<dbReference type="AlphaFoldDB" id="A0A381XQZ3"/>
<organism evidence="1">
    <name type="scientific">marine metagenome</name>
    <dbReference type="NCBI Taxonomy" id="408172"/>
    <lineage>
        <taxon>unclassified sequences</taxon>
        <taxon>metagenomes</taxon>
        <taxon>ecological metagenomes</taxon>
    </lineage>
</organism>
<reference evidence="1" key="1">
    <citation type="submission" date="2018-05" db="EMBL/GenBank/DDBJ databases">
        <authorList>
            <person name="Lanie J.A."/>
            <person name="Ng W.-L."/>
            <person name="Kazmierczak K.M."/>
            <person name="Andrzejewski T.M."/>
            <person name="Davidsen T.M."/>
            <person name="Wayne K.J."/>
            <person name="Tettelin H."/>
            <person name="Glass J.I."/>
            <person name="Rusch D."/>
            <person name="Podicherti R."/>
            <person name="Tsui H.-C.T."/>
            <person name="Winkler M.E."/>
        </authorList>
    </citation>
    <scope>NUCLEOTIDE SEQUENCE</scope>
</reference>
<feature type="non-terminal residue" evidence="1">
    <location>
        <position position="197"/>
    </location>
</feature>
<evidence type="ECO:0000313" key="1">
    <source>
        <dbReference type="EMBL" id="SVA67184.1"/>
    </source>
</evidence>
<accession>A0A381XQZ3</accession>
<proteinExistence type="predicted"/>